<name>A0AAD9AKU7_9PEZI</name>
<dbReference type="AlphaFoldDB" id="A0AAD9AKU7"/>
<feature type="region of interest" description="Disordered" evidence="1">
    <location>
        <begin position="199"/>
        <end position="237"/>
    </location>
</feature>
<feature type="region of interest" description="Disordered" evidence="1">
    <location>
        <begin position="156"/>
        <end position="178"/>
    </location>
</feature>
<keyword evidence="3" id="KW-1185">Reference proteome</keyword>
<protein>
    <submittedName>
        <fullName evidence="2">Uncharacterized protein</fullName>
    </submittedName>
</protein>
<proteinExistence type="predicted"/>
<evidence type="ECO:0000256" key="1">
    <source>
        <dbReference type="SAM" id="MobiDB-lite"/>
    </source>
</evidence>
<gene>
    <name evidence="2" type="ORF">CCHR01_06983</name>
</gene>
<sequence length="252" mass="28867">MDRRLDVNAGFKLQARNLAESIDDLLDREKGITNDLLPILWRVNRLGNPMADDQSYKRARDAVFKAVFRNCNTNRQVYLPNPTRERHLSDTTKRKIDGTPTNKRNIKRIAGARVFVKVLAGFPIAQLTLTMVDENGSVFPNSIVVTYVPDYDLPRAPPFTTRPPGKATSPSRLIPSPRLFRINNPDDMLELVDIELDDDRNRDDRDDKDNRDDKDDRDEDSSVNMALDDDYLKPPPVAEWQLTDQAIEMSIF</sequence>
<organism evidence="2 3">
    <name type="scientific">Colletotrichum chrysophilum</name>
    <dbReference type="NCBI Taxonomy" id="1836956"/>
    <lineage>
        <taxon>Eukaryota</taxon>
        <taxon>Fungi</taxon>
        <taxon>Dikarya</taxon>
        <taxon>Ascomycota</taxon>
        <taxon>Pezizomycotina</taxon>
        <taxon>Sordariomycetes</taxon>
        <taxon>Hypocreomycetidae</taxon>
        <taxon>Glomerellales</taxon>
        <taxon>Glomerellaceae</taxon>
        <taxon>Colletotrichum</taxon>
        <taxon>Colletotrichum gloeosporioides species complex</taxon>
    </lineage>
</organism>
<feature type="compositionally biased region" description="Basic and acidic residues" evidence="1">
    <location>
        <begin position="199"/>
        <end position="214"/>
    </location>
</feature>
<evidence type="ECO:0000313" key="3">
    <source>
        <dbReference type="Proteomes" id="UP001243330"/>
    </source>
</evidence>
<evidence type="ECO:0000313" key="2">
    <source>
        <dbReference type="EMBL" id="KAK1850358.1"/>
    </source>
</evidence>
<comment type="caution">
    <text evidence="2">The sequence shown here is derived from an EMBL/GenBank/DDBJ whole genome shotgun (WGS) entry which is preliminary data.</text>
</comment>
<accession>A0AAD9AKU7</accession>
<dbReference type="Proteomes" id="UP001243330">
    <property type="component" value="Unassembled WGS sequence"/>
</dbReference>
<dbReference type="EMBL" id="JAQOWY010000121">
    <property type="protein sequence ID" value="KAK1850358.1"/>
    <property type="molecule type" value="Genomic_DNA"/>
</dbReference>
<reference evidence="2" key="1">
    <citation type="submission" date="2023-01" db="EMBL/GenBank/DDBJ databases">
        <title>Colletotrichum chrysophilum M932 genome sequence.</title>
        <authorList>
            <person name="Baroncelli R."/>
        </authorList>
    </citation>
    <scope>NUCLEOTIDE SEQUENCE</scope>
    <source>
        <strain evidence="2">M932</strain>
    </source>
</reference>